<dbReference type="InterPro" id="IPR043129">
    <property type="entry name" value="ATPase_NBD"/>
</dbReference>
<proteinExistence type="predicted"/>
<dbReference type="InParanoid" id="A0A1X7SK84"/>
<dbReference type="PANTHER" id="PTHR14187:SF5">
    <property type="entry name" value="HEAT SHOCK 70 KDA PROTEIN 12A"/>
    <property type="match status" value="1"/>
</dbReference>
<dbReference type="STRING" id="400682.A0A1X7SK84"/>
<dbReference type="PANTHER" id="PTHR14187">
    <property type="entry name" value="ALPHA KINASE/ELONGATION FACTOR 2 KINASE"/>
    <property type="match status" value="1"/>
</dbReference>
<name>A0A1X7SK84_AMPQE</name>
<organism evidence="1">
    <name type="scientific">Amphimedon queenslandica</name>
    <name type="common">Sponge</name>
    <dbReference type="NCBI Taxonomy" id="400682"/>
    <lineage>
        <taxon>Eukaryota</taxon>
        <taxon>Metazoa</taxon>
        <taxon>Porifera</taxon>
        <taxon>Demospongiae</taxon>
        <taxon>Heteroscleromorpha</taxon>
        <taxon>Haplosclerida</taxon>
        <taxon>Niphatidae</taxon>
        <taxon>Amphimedon</taxon>
    </lineage>
</organism>
<sequence length="212" mass="23709">MALSKGPLARAEKIQTPTPRLQESKCIAAIDFGTSSLSVAYTTPTTGGDIKVLPLHSSLERIPNAILIMKDELGQQYLTIGIGQQAQTMYSDIKKAAKNFIYFERIKNLLQRDTDLSLSRTTKVDSFTGGSYYLIEVIAFILTHLKEMLLTDHLKRHYQSSDFDWVITVPAIWKARARRMMREAAYMAGLTSDAPGITRFTPVGSPLPRPEE</sequence>
<evidence type="ECO:0000313" key="1">
    <source>
        <dbReference type="EnsemblMetazoa" id="Aqu2.1.02530_001"/>
    </source>
</evidence>
<protein>
    <submittedName>
        <fullName evidence="1">Uncharacterized protein</fullName>
    </submittedName>
</protein>
<reference evidence="1" key="1">
    <citation type="submission" date="2017-05" db="UniProtKB">
        <authorList>
            <consortium name="EnsemblMetazoa"/>
        </authorList>
    </citation>
    <scope>IDENTIFICATION</scope>
</reference>
<dbReference type="eggNOG" id="KOG0101">
    <property type="taxonomic scope" value="Eukaryota"/>
</dbReference>
<dbReference type="SUPFAM" id="SSF53067">
    <property type="entry name" value="Actin-like ATPase domain"/>
    <property type="match status" value="1"/>
</dbReference>
<dbReference type="AlphaFoldDB" id="A0A1X7SK84"/>
<dbReference type="EnsemblMetazoa" id="Aqu2.1.02530_001">
    <property type="protein sequence ID" value="Aqu2.1.02530_001"/>
    <property type="gene ID" value="Aqu2.1.02530"/>
</dbReference>
<accession>A0A1X7SK84</accession>
<dbReference type="Gene3D" id="3.30.420.40">
    <property type="match status" value="1"/>
</dbReference>